<protein>
    <submittedName>
        <fullName evidence="1">Uncharacterized protein</fullName>
    </submittedName>
</protein>
<gene>
    <name evidence="1" type="ORF">M5X09_21475</name>
</gene>
<evidence type="ECO:0000313" key="1">
    <source>
        <dbReference type="EMBL" id="MCY9522192.1"/>
    </source>
</evidence>
<keyword evidence="2" id="KW-1185">Reference proteome</keyword>
<comment type="caution">
    <text evidence="1">The sequence shown here is derived from an EMBL/GenBank/DDBJ whole genome shotgun (WGS) entry which is preliminary data.</text>
</comment>
<organism evidence="1 2">
    <name type="scientific">Paenibacillus apiarius</name>
    <dbReference type="NCBI Taxonomy" id="46240"/>
    <lineage>
        <taxon>Bacteria</taxon>
        <taxon>Bacillati</taxon>
        <taxon>Bacillota</taxon>
        <taxon>Bacilli</taxon>
        <taxon>Bacillales</taxon>
        <taxon>Paenibacillaceae</taxon>
        <taxon>Paenibacillus</taxon>
    </lineage>
</organism>
<dbReference type="RefSeq" id="WP_140397902.1">
    <property type="nucleotide sequence ID" value="NZ_JAMDLV010000070.1"/>
</dbReference>
<dbReference type="Proteomes" id="UP001207626">
    <property type="component" value="Unassembled WGS sequence"/>
</dbReference>
<dbReference type="EMBL" id="JAMDLW010000032">
    <property type="protein sequence ID" value="MCY9522192.1"/>
    <property type="molecule type" value="Genomic_DNA"/>
</dbReference>
<proteinExistence type="predicted"/>
<sequence length="105" mass="12046">MNSKQMIQIYYINDQSGDVLTLRAINSKVEPLDSNNLLQSYSSDELSDTKYLNNGNAQIFYWNEEGVFYTLIGEKGDLNKKYESIAYENHFFSPAELESIAKSTK</sequence>
<name>A0ABT4DXV3_9BACL</name>
<reference evidence="1 2" key="1">
    <citation type="submission" date="2022-05" db="EMBL/GenBank/DDBJ databases">
        <title>Genome Sequencing of Bee-Associated Microbes.</title>
        <authorList>
            <person name="Dunlap C."/>
        </authorList>
    </citation>
    <scope>NUCLEOTIDE SEQUENCE [LARGE SCALE GENOMIC DNA]</scope>
    <source>
        <strain evidence="1 2">NRRL NRS-1438</strain>
    </source>
</reference>
<accession>A0ABT4DXV3</accession>
<evidence type="ECO:0000313" key="2">
    <source>
        <dbReference type="Proteomes" id="UP001207626"/>
    </source>
</evidence>